<name>A0A371DHD7_9APHY</name>
<dbReference type="AlphaFoldDB" id="A0A371DHD7"/>
<dbReference type="OrthoDB" id="2754409at2759"/>
<accession>A0A371DHD7</accession>
<feature type="region of interest" description="Disordered" evidence="1">
    <location>
        <begin position="103"/>
        <end position="122"/>
    </location>
</feature>
<gene>
    <name evidence="2" type="ORF">OH76DRAFT_1481040</name>
</gene>
<evidence type="ECO:0000313" key="2">
    <source>
        <dbReference type="EMBL" id="RDX51955.1"/>
    </source>
</evidence>
<reference evidence="2 3" key="1">
    <citation type="journal article" date="2018" name="Biotechnol. Biofuels">
        <title>Integrative visual omics of the white-rot fungus Polyporus brumalis exposes the biotechnological potential of its oxidative enzymes for delignifying raw plant biomass.</title>
        <authorList>
            <person name="Miyauchi S."/>
            <person name="Rancon A."/>
            <person name="Drula E."/>
            <person name="Hage H."/>
            <person name="Chaduli D."/>
            <person name="Favel A."/>
            <person name="Grisel S."/>
            <person name="Henrissat B."/>
            <person name="Herpoel-Gimbert I."/>
            <person name="Ruiz-Duenas F.J."/>
            <person name="Chevret D."/>
            <person name="Hainaut M."/>
            <person name="Lin J."/>
            <person name="Wang M."/>
            <person name="Pangilinan J."/>
            <person name="Lipzen A."/>
            <person name="Lesage-Meessen L."/>
            <person name="Navarro D."/>
            <person name="Riley R."/>
            <person name="Grigoriev I.V."/>
            <person name="Zhou S."/>
            <person name="Raouche S."/>
            <person name="Rosso M.N."/>
        </authorList>
    </citation>
    <scope>NUCLEOTIDE SEQUENCE [LARGE SCALE GENOMIC DNA]</scope>
    <source>
        <strain evidence="2 3">BRFM 1820</strain>
    </source>
</reference>
<evidence type="ECO:0000313" key="3">
    <source>
        <dbReference type="Proteomes" id="UP000256964"/>
    </source>
</evidence>
<feature type="compositionally biased region" description="Polar residues" evidence="1">
    <location>
        <begin position="112"/>
        <end position="121"/>
    </location>
</feature>
<evidence type="ECO:0000256" key="1">
    <source>
        <dbReference type="SAM" id="MobiDB-lite"/>
    </source>
</evidence>
<protein>
    <submittedName>
        <fullName evidence="2">Uncharacterized protein</fullName>
    </submittedName>
</protein>
<proteinExistence type="predicted"/>
<sequence length="423" mass="45270">MDYHLGSEATQLSFLDVYAVPGFQGAVSQGGAPSCNGDVPDPLFEAYDGTDLTHGMFPCLYAGDGIVSPAMDYGIDTLPPYPPSPASRSSSMSRSSFASFSPYSPEDYPTPASDSAVTTPAPSEACIGWPSEDPQALFGQHFWFGLDGKMEGTHEPSYVSGSAPLSPTDCFTFDLSHLPHPIPSGAAGRFTEARRHSEPATLTALQSAPFFASSRDVPSQIPPVPVPTDFMMRPIADNLASTSALNSALPSSIAPNQTQLPRPVELKHPKPVRGFKPPILLSGHHYDPNDFVRRRSEPILALPPLDISSHDLPEEDEDVMEFEDGVFQEDGLEETGCDDSFDPTMLDGMDMESWLAMNQHGAVFDPNWSWFQPGMDASSSALRTGQAFNGGFDWDLAGVASSASTVGSGSGTIPWDAVFATTH</sequence>
<organism evidence="2 3">
    <name type="scientific">Lentinus brumalis</name>
    <dbReference type="NCBI Taxonomy" id="2498619"/>
    <lineage>
        <taxon>Eukaryota</taxon>
        <taxon>Fungi</taxon>
        <taxon>Dikarya</taxon>
        <taxon>Basidiomycota</taxon>
        <taxon>Agaricomycotina</taxon>
        <taxon>Agaricomycetes</taxon>
        <taxon>Polyporales</taxon>
        <taxon>Polyporaceae</taxon>
        <taxon>Lentinus</taxon>
    </lineage>
</organism>
<dbReference type="EMBL" id="KZ857392">
    <property type="protein sequence ID" value="RDX51955.1"/>
    <property type="molecule type" value="Genomic_DNA"/>
</dbReference>
<dbReference type="Proteomes" id="UP000256964">
    <property type="component" value="Unassembled WGS sequence"/>
</dbReference>
<keyword evidence="3" id="KW-1185">Reference proteome</keyword>